<evidence type="ECO:0000313" key="1">
    <source>
        <dbReference type="EMBL" id="SEO33529.1"/>
    </source>
</evidence>
<accession>A0A1H8NV83</accession>
<dbReference type="STRING" id="933059.SAMN04488103_12410"/>
<gene>
    <name evidence="1" type="ORF">SAMN04488103_12410</name>
</gene>
<dbReference type="AlphaFoldDB" id="A0A1H8NV83"/>
<reference evidence="1 2" key="1">
    <citation type="submission" date="2016-10" db="EMBL/GenBank/DDBJ databases">
        <authorList>
            <person name="de Groot N.N."/>
        </authorList>
    </citation>
    <scope>NUCLEOTIDE SEQUENCE [LARGE SCALE GENOMIC DNA]</scope>
    <source>
        <strain evidence="1 2">DSM 3857</strain>
    </source>
</reference>
<protein>
    <recommendedName>
        <fullName evidence="3">Helix-turn-helix domain-containing protein</fullName>
    </recommendedName>
</protein>
<evidence type="ECO:0008006" key="3">
    <source>
        <dbReference type="Google" id="ProtNLM"/>
    </source>
</evidence>
<sequence length="234" mass="26880">MTDRSLSKWTQFPTEWIRRGELRKFAWSRHGGTATAALMVLLALGQRLAPDHTEVSATYDDLTKSLSISRATLSRAITLLREQHFLDTTVEKRSMFRLNFRPEPWGKLPARPLYSSGVMLPFEHWKLRNIDEMNALKIYFYLISARDRQTNYILSTYPTFEKYTGVHVGSVRSAMSVLTHSRLVVVERQSSRFHEKKEPNIYRLVGLDGYTHFATMAAPPEALTSPPWDGPFSA</sequence>
<name>A0A1H8NV83_9RHOB</name>
<evidence type="ECO:0000313" key="2">
    <source>
        <dbReference type="Proteomes" id="UP000198761"/>
    </source>
</evidence>
<keyword evidence="2" id="KW-1185">Reference proteome</keyword>
<dbReference type="RefSeq" id="WP_139201640.1">
    <property type="nucleotide sequence ID" value="NZ_FOCE01000024.1"/>
</dbReference>
<dbReference type="Proteomes" id="UP000198761">
    <property type="component" value="Unassembled WGS sequence"/>
</dbReference>
<organism evidence="1 2">
    <name type="scientific">Gemmobacter aquatilis</name>
    <dbReference type="NCBI Taxonomy" id="933059"/>
    <lineage>
        <taxon>Bacteria</taxon>
        <taxon>Pseudomonadati</taxon>
        <taxon>Pseudomonadota</taxon>
        <taxon>Alphaproteobacteria</taxon>
        <taxon>Rhodobacterales</taxon>
        <taxon>Paracoccaceae</taxon>
        <taxon>Gemmobacter</taxon>
    </lineage>
</organism>
<dbReference type="OrthoDB" id="6974572at2"/>
<proteinExistence type="predicted"/>
<dbReference type="EMBL" id="FOCE01000024">
    <property type="protein sequence ID" value="SEO33529.1"/>
    <property type="molecule type" value="Genomic_DNA"/>
</dbReference>